<proteinExistence type="predicted"/>
<dbReference type="AlphaFoldDB" id="A0A411PEC3"/>
<dbReference type="OrthoDB" id="5881505at2"/>
<feature type="signal peptide" evidence="1">
    <location>
        <begin position="1"/>
        <end position="22"/>
    </location>
</feature>
<reference evidence="2 3" key="1">
    <citation type="submission" date="2019-02" db="EMBL/GenBank/DDBJ databases">
        <title>Shewanella sp. D4-2 isolated from Dokdo Island.</title>
        <authorList>
            <person name="Baek K."/>
        </authorList>
    </citation>
    <scope>NUCLEOTIDE SEQUENCE [LARGE SCALE GENOMIC DNA]</scope>
    <source>
        <strain evidence="2 3">D4-2</strain>
    </source>
</reference>
<evidence type="ECO:0008006" key="4">
    <source>
        <dbReference type="Google" id="ProtNLM"/>
    </source>
</evidence>
<evidence type="ECO:0000313" key="2">
    <source>
        <dbReference type="EMBL" id="QBF81883.1"/>
    </source>
</evidence>
<dbReference type="Proteomes" id="UP000291106">
    <property type="component" value="Chromosome"/>
</dbReference>
<keyword evidence="3" id="KW-1185">Reference proteome</keyword>
<gene>
    <name evidence="2" type="ORF">EXU30_03600</name>
</gene>
<evidence type="ECO:0000256" key="1">
    <source>
        <dbReference type="SAM" id="SignalP"/>
    </source>
</evidence>
<dbReference type="KEGG" id="smai:EXU30_03600"/>
<sequence length="126" mass="13954">MKFRCNLVSIVGVLLMAGCSMSPPIVEPKVSLVEQAPDISRYRQVPQQYWADLNHASSGTEIVHNNNVISVGQHYFSALGMSCRNLNVSKAASMSEQLVVCKDTNAAWYIVPQIIDRESQPVFAEQ</sequence>
<protein>
    <recommendedName>
        <fullName evidence="4">Lipoprotein</fullName>
    </recommendedName>
</protein>
<accession>A0A411PEC3</accession>
<name>A0A411PEC3_9GAMM</name>
<organism evidence="2 3">
    <name type="scientific">Shewanella maritima</name>
    <dbReference type="NCBI Taxonomy" id="2520507"/>
    <lineage>
        <taxon>Bacteria</taxon>
        <taxon>Pseudomonadati</taxon>
        <taxon>Pseudomonadota</taxon>
        <taxon>Gammaproteobacteria</taxon>
        <taxon>Alteromonadales</taxon>
        <taxon>Shewanellaceae</taxon>
        <taxon>Shewanella</taxon>
    </lineage>
</organism>
<feature type="chain" id="PRO_5019183259" description="Lipoprotein" evidence="1">
    <location>
        <begin position="23"/>
        <end position="126"/>
    </location>
</feature>
<dbReference type="RefSeq" id="WP_130597857.1">
    <property type="nucleotide sequence ID" value="NZ_CP036200.1"/>
</dbReference>
<dbReference type="EMBL" id="CP036200">
    <property type="protein sequence ID" value="QBF81883.1"/>
    <property type="molecule type" value="Genomic_DNA"/>
</dbReference>
<evidence type="ECO:0000313" key="3">
    <source>
        <dbReference type="Proteomes" id="UP000291106"/>
    </source>
</evidence>
<dbReference type="PROSITE" id="PS51257">
    <property type="entry name" value="PROKAR_LIPOPROTEIN"/>
    <property type="match status" value="1"/>
</dbReference>
<keyword evidence="1" id="KW-0732">Signal</keyword>